<evidence type="ECO:0000256" key="1">
    <source>
        <dbReference type="ARBA" id="ARBA00010688"/>
    </source>
</evidence>
<dbReference type="InterPro" id="IPR011611">
    <property type="entry name" value="PfkB_dom"/>
</dbReference>
<dbReference type="InterPro" id="IPR002173">
    <property type="entry name" value="Carboh/pur_kinase_PfkB_CS"/>
</dbReference>
<evidence type="ECO:0000313" key="7">
    <source>
        <dbReference type="Proteomes" id="UP000188145"/>
    </source>
</evidence>
<dbReference type="PROSITE" id="PS00584">
    <property type="entry name" value="PFKB_KINASES_2"/>
    <property type="match status" value="1"/>
</dbReference>
<dbReference type="Gene3D" id="3.40.1190.20">
    <property type="match status" value="1"/>
</dbReference>
<dbReference type="AlphaFoldDB" id="A0A1Q2CQ73"/>
<dbReference type="EMBL" id="CP019606">
    <property type="protein sequence ID" value="AQP48205.1"/>
    <property type="molecule type" value="Genomic_DNA"/>
</dbReference>
<keyword evidence="2 4" id="KW-0808">Transferase</keyword>
<dbReference type="PRINTS" id="PR00990">
    <property type="entry name" value="RIBOKINASE"/>
</dbReference>
<evidence type="ECO:0000313" key="6">
    <source>
        <dbReference type="EMBL" id="AQP48205.1"/>
    </source>
</evidence>
<name>A0A1Q2CQ73_9ACTN</name>
<feature type="domain" description="Carbohydrate kinase PfkB" evidence="5">
    <location>
        <begin position="1"/>
        <end position="290"/>
    </location>
</feature>
<dbReference type="STRING" id="1332264.BW730_12530"/>
<dbReference type="OrthoDB" id="8578462at2"/>
<evidence type="ECO:0000256" key="3">
    <source>
        <dbReference type="ARBA" id="ARBA00022777"/>
    </source>
</evidence>
<dbReference type="SUPFAM" id="SSF53613">
    <property type="entry name" value="Ribokinase-like"/>
    <property type="match status" value="1"/>
</dbReference>
<dbReference type="KEGG" id="tes:BW730_12530"/>
<organism evidence="6 7">
    <name type="scientific">Tessaracoccus aquimaris</name>
    <dbReference type="NCBI Taxonomy" id="1332264"/>
    <lineage>
        <taxon>Bacteria</taxon>
        <taxon>Bacillati</taxon>
        <taxon>Actinomycetota</taxon>
        <taxon>Actinomycetes</taxon>
        <taxon>Propionibacteriales</taxon>
        <taxon>Propionibacteriaceae</taxon>
        <taxon>Tessaracoccus</taxon>
    </lineage>
</organism>
<proteinExistence type="inferred from homology"/>
<dbReference type="GO" id="GO:0005829">
    <property type="term" value="C:cytosol"/>
    <property type="evidence" value="ECO:0007669"/>
    <property type="project" value="TreeGrafter"/>
</dbReference>
<dbReference type="Pfam" id="PF00294">
    <property type="entry name" value="PfkB"/>
    <property type="match status" value="1"/>
</dbReference>
<dbReference type="InterPro" id="IPR029056">
    <property type="entry name" value="Ribokinase-like"/>
</dbReference>
<dbReference type="RefSeq" id="WP_077686531.1">
    <property type="nucleotide sequence ID" value="NZ_CP019606.1"/>
</dbReference>
<sequence>MSRLVVIGSVIGDQMMTVPHLPERGGDVLAGPVAAQPGGAYNIVAAAIRMGLETAVAGRIGTGPIGSLLTDALAGLGVPVLIPRSGEGDSGTSIGFIEPDGERTFVTSPGVEQEITDADLAGIAWRPDDLVYLSGYDLLYPETGPAVARWLDGFTPAGLLLDPGPLIAEVPAPVLDRVLGSATVFSMNEREAAILGQPPAGPLTLWDRLPRPEAVVLVRVGADGAWLHRRDRDPLLIESPPVDVVDSTGAGDAHAGALLAFLAEGLEVDQAVLLANVAAGMAVTVQGSATGPTRSELFAALEG</sequence>
<accession>A0A1Q2CQ73</accession>
<evidence type="ECO:0000259" key="5">
    <source>
        <dbReference type="Pfam" id="PF00294"/>
    </source>
</evidence>
<dbReference type="PANTHER" id="PTHR10584:SF166">
    <property type="entry name" value="RIBOKINASE"/>
    <property type="match status" value="1"/>
</dbReference>
<reference evidence="7" key="1">
    <citation type="submission" date="2017-02" db="EMBL/GenBank/DDBJ databases">
        <title>Tessaracoccus aquaemaris sp. nov., isolated from the intestine of a Korean rockfish, Sebastes schlegelii, in a marine aquaculture pond.</title>
        <authorList>
            <person name="Tak E.J."/>
            <person name="Bae J.-W."/>
        </authorList>
    </citation>
    <scope>NUCLEOTIDE SEQUENCE [LARGE SCALE GENOMIC DNA]</scope>
    <source>
        <strain evidence="7">NSG39</strain>
    </source>
</reference>
<dbReference type="GO" id="GO:0006796">
    <property type="term" value="P:phosphate-containing compound metabolic process"/>
    <property type="evidence" value="ECO:0007669"/>
    <property type="project" value="UniProtKB-ARBA"/>
</dbReference>
<evidence type="ECO:0000256" key="2">
    <source>
        <dbReference type="ARBA" id="ARBA00022679"/>
    </source>
</evidence>
<dbReference type="GO" id="GO:0016301">
    <property type="term" value="F:kinase activity"/>
    <property type="evidence" value="ECO:0007669"/>
    <property type="project" value="UniProtKB-KW"/>
</dbReference>
<comment type="similarity">
    <text evidence="1 4">Belongs to the carbohydrate kinase PfkB family.</text>
</comment>
<keyword evidence="3 4" id="KW-0418">Kinase</keyword>
<keyword evidence="7" id="KW-1185">Reference proteome</keyword>
<dbReference type="PANTHER" id="PTHR10584">
    <property type="entry name" value="SUGAR KINASE"/>
    <property type="match status" value="1"/>
</dbReference>
<dbReference type="InterPro" id="IPR002139">
    <property type="entry name" value="Ribo/fructo_kinase"/>
</dbReference>
<gene>
    <name evidence="6" type="ORF">BW730_12530</name>
</gene>
<dbReference type="Proteomes" id="UP000188145">
    <property type="component" value="Chromosome"/>
</dbReference>
<protein>
    <recommendedName>
        <fullName evidence="5">Carbohydrate kinase PfkB domain-containing protein</fullName>
    </recommendedName>
</protein>
<evidence type="ECO:0000256" key="4">
    <source>
        <dbReference type="RuleBase" id="RU003704"/>
    </source>
</evidence>